<dbReference type="EMBL" id="FN538970">
    <property type="protein sequence ID" value="CBA60380.1"/>
    <property type="molecule type" value="Genomic_DNA"/>
</dbReference>
<evidence type="ECO:0000313" key="6">
    <source>
        <dbReference type="EMBL" id="CBA60380.1"/>
    </source>
</evidence>
<protein>
    <recommendedName>
        <fullName evidence="8">Formylmethanofuran dehydrogenase</fullName>
    </recommendedName>
</protein>
<proteinExistence type="predicted"/>
<evidence type="ECO:0000259" key="4">
    <source>
        <dbReference type="Pfam" id="PF01258"/>
    </source>
</evidence>
<organism evidence="6 7">
    <name type="scientific">Clostridioides difficile (strain CD196)</name>
    <name type="common">Peptoclostridium difficile</name>
    <dbReference type="NCBI Taxonomy" id="645462"/>
    <lineage>
        <taxon>Bacteria</taxon>
        <taxon>Bacillati</taxon>
        <taxon>Bacillota</taxon>
        <taxon>Clostridia</taxon>
        <taxon>Peptostreptococcales</taxon>
        <taxon>Peptostreptococcaceae</taxon>
        <taxon>Clostridioides</taxon>
    </lineage>
</organism>
<dbReference type="GO" id="GO:0008270">
    <property type="term" value="F:zinc ion binding"/>
    <property type="evidence" value="ECO:0007669"/>
    <property type="project" value="UniProtKB-KW"/>
</dbReference>
<sequence length="179" mass="20739">MVFVEELWKKAIEFHGHECPGLAIGFKAALAARKYLGCKQSGDEEIVCISENDACGIDGIQVVLSCTMGKGNLLLRMTGKSVYHFFNRENGKSIRIYVKSKPFQMDREGYKKYLLESDFEEIFEITDTKLRLPEKARIFKSLKCEVCGEFASEQYIRIEEGKKVCLDCFNKYERFYEEY</sequence>
<dbReference type="Pfam" id="PF01258">
    <property type="entry name" value="zf-dskA_traR"/>
    <property type="match status" value="1"/>
</dbReference>
<dbReference type="AlphaFoldDB" id="A0A0H3MYG1"/>
<evidence type="ECO:0000259" key="5">
    <source>
        <dbReference type="Pfam" id="PF02663"/>
    </source>
</evidence>
<keyword evidence="2" id="KW-0863">Zinc-finger</keyword>
<dbReference type="Proteomes" id="UP000002068">
    <property type="component" value="Chromosome"/>
</dbReference>
<dbReference type="InterPro" id="IPR026328">
    <property type="entry name" value="FmdE"/>
</dbReference>
<evidence type="ECO:0000256" key="3">
    <source>
        <dbReference type="ARBA" id="ARBA00022833"/>
    </source>
</evidence>
<dbReference type="SUPFAM" id="SSF143555">
    <property type="entry name" value="FwdE-like"/>
    <property type="match status" value="1"/>
</dbReference>
<dbReference type="HOGENOM" id="CLU_087508_0_0_9"/>
<dbReference type="Pfam" id="PF02663">
    <property type="entry name" value="FmdE"/>
    <property type="match status" value="1"/>
</dbReference>
<gene>
    <name evidence="6" type="ordered locus">CD196_0185</name>
</gene>
<keyword evidence="1" id="KW-0479">Metal-binding</keyword>
<evidence type="ECO:0008006" key="8">
    <source>
        <dbReference type="Google" id="ProtNLM"/>
    </source>
</evidence>
<dbReference type="PANTHER" id="PTHR39418:SF1">
    <property type="entry name" value="DEHYDROGENASE"/>
    <property type="match status" value="1"/>
</dbReference>
<evidence type="ECO:0000313" key="7">
    <source>
        <dbReference type="Proteomes" id="UP000002068"/>
    </source>
</evidence>
<dbReference type="KEGG" id="cdc:CD196_0185"/>
<dbReference type="PIRSF" id="PIRSF006578">
    <property type="entry name" value="FwdE"/>
    <property type="match status" value="1"/>
</dbReference>
<evidence type="ECO:0000256" key="1">
    <source>
        <dbReference type="ARBA" id="ARBA00022723"/>
    </source>
</evidence>
<feature type="domain" description="Formylmethanofuran dehydrogenase subunit E" evidence="5">
    <location>
        <begin position="14"/>
        <end position="104"/>
    </location>
</feature>
<dbReference type="RefSeq" id="WP_012815971.1">
    <property type="nucleotide sequence ID" value="NC_013315.1"/>
</dbReference>
<evidence type="ECO:0000256" key="2">
    <source>
        <dbReference type="ARBA" id="ARBA00022771"/>
    </source>
</evidence>
<dbReference type="InterPro" id="IPR053194">
    <property type="entry name" value="tRNA_methyltr_O"/>
</dbReference>
<reference evidence="6 7" key="1">
    <citation type="journal article" date="2009" name="Genome Biol.">
        <title>Comparative genome and phenotypic analysis of Clostridium difficile 027 strains provides insight into the evolution of a hypervirulent bacterium.</title>
        <authorList>
            <person name="Stabler R.A."/>
            <person name="He M."/>
            <person name="Dawson L."/>
            <person name="Martin M."/>
            <person name="Valiente E."/>
            <person name="Corton C."/>
            <person name="Lawley T.D."/>
            <person name="Sebaihia M."/>
            <person name="Quail M.A."/>
            <person name="Rose G."/>
            <person name="Gerding D.N."/>
            <person name="Gibert M."/>
            <person name="Popoff M.R."/>
            <person name="Parkhill J."/>
            <person name="Dougan G."/>
            <person name="Wren B.W."/>
        </authorList>
    </citation>
    <scope>NUCLEOTIDE SEQUENCE [LARGE SCALE GENOMIC DNA]</scope>
    <source>
        <strain evidence="6 7">CD196</strain>
    </source>
</reference>
<accession>A0A0H3MYG1</accession>
<dbReference type="Gene3D" id="3.30.1330.130">
    <property type="match status" value="1"/>
</dbReference>
<name>A0A0H3MYG1_CLODC</name>
<keyword evidence="3" id="KW-0862">Zinc</keyword>
<feature type="domain" description="Zinc finger DksA/TraR C4-type" evidence="4">
    <location>
        <begin position="138"/>
        <end position="174"/>
    </location>
</feature>
<dbReference type="InterPro" id="IPR000962">
    <property type="entry name" value="Znf_DskA_TraR"/>
</dbReference>
<dbReference type="InterPro" id="IPR003814">
    <property type="entry name" value="FmdEsu_dom"/>
</dbReference>
<dbReference type="PANTHER" id="PTHR39418">
    <property type="entry name" value="DEHYDROGENASE-RELATED"/>
    <property type="match status" value="1"/>
</dbReference>